<protein>
    <recommendedName>
        <fullName evidence="1">Cytochrome c-552/4 domain-containing protein</fullName>
    </recommendedName>
</protein>
<dbReference type="KEGG" id="llu:AKJ09_10283"/>
<dbReference type="InterPro" id="IPR023155">
    <property type="entry name" value="Cyt_c-552/4"/>
</dbReference>
<gene>
    <name evidence="2" type="ORF">AKJ09_10283</name>
</gene>
<sequence>MNSRFATLGVLVTVAACDARPSVVSSANQANSTNTSCENCHRDIAEEWRGSFHRMAFTDDTFQRSLALEEPSERTFCVQCHAPEKLVANGVGCISCHGEAAPRSTVTARAPHALTKDASFGTSQACASCHQFTFDAEHDGRPDLVQKTLDEHAASPFADVSCAACHMPPRRGHRDHSFAGGHALDLLRHSVRIEARRLDRDLVHVVVESSAGHAFPTGDMFRRARLLVFGESADGSIVASSERSFGRTWGVEAKGPQAGRRRELTDTRLRGRFEDDVRLEGSAPITRVRYALLFERILSMRGEADVSPVSSDVIAEGLASE</sequence>
<dbReference type="PATRIC" id="fig|1391654.3.peg.10419"/>
<proteinExistence type="predicted"/>
<feature type="domain" description="Cytochrome c-552/4" evidence="1">
    <location>
        <begin position="36"/>
        <end position="98"/>
    </location>
</feature>
<dbReference type="SUPFAM" id="SSF48695">
    <property type="entry name" value="Multiheme cytochromes"/>
    <property type="match status" value="1"/>
</dbReference>
<dbReference type="EMBL" id="CP012333">
    <property type="protein sequence ID" value="AKV03620.1"/>
    <property type="molecule type" value="Genomic_DNA"/>
</dbReference>
<dbReference type="STRING" id="1391654.AKJ09_10283"/>
<evidence type="ECO:0000259" key="1">
    <source>
        <dbReference type="Pfam" id="PF13435"/>
    </source>
</evidence>
<evidence type="ECO:0000313" key="3">
    <source>
        <dbReference type="Proteomes" id="UP000064967"/>
    </source>
</evidence>
<dbReference type="InterPro" id="IPR036280">
    <property type="entry name" value="Multihaem_cyt_sf"/>
</dbReference>
<evidence type="ECO:0000313" key="2">
    <source>
        <dbReference type="EMBL" id="AKV03620.1"/>
    </source>
</evidence>
<dbReference type="PROSITE" id="PS51257">
    <property type="entry name" value="PROKAR_LIPOPROTEIN"/>
    <property type="match status" value="1"/>
</dbReference>
<dbReference type="RefSeq" id="WP_169928502.1">
    <property type="nucleotide sequence ID" value="NZ_CP012333.1"/>
</dbReference>
<dbReference type="Pfam" id="PF13435">
    <property type="entry name" value="Cytochrome_C554"/>
    <property type="match status" value="1"/>
</dbReference>
<organism evidence="2 3">
    <name type="scientific">Labilithrix luteola</name>
    <dbReference type="NCBI Taxonomy" id="1391654"/>
    <lineage>
        <taxon>Bacteria</taxon>
        <taxon>Pseudomonadati</taxon>
        <taxon>Myxococcota</taxon>
        <taxon>Polyangia</taxon>
        <taxon>Polyangiales</taxon>
        <taxon>Labilitrichaceae</taxon>
        <taxon>Labilithrix</taxon>
    </lineage>
</organism>
<dbReference type="AlphaFoldDB" id="A0A0K1QDV9"/>
<accession>A0A0K1QDV9</accession>
<dbReference type="Gene3D" id="1.10.1130.10">
    <property type="entry name" value="Flavocytochrome C3, Chain A"/>
    <property type="match status" value="1"/>
</dbReference>
<keyword evidence="3" id="KW-1185">Reference proteome</keyword>
<dbReference type="Proteomes" id="UP000064967">
    <property type="component" value="Chromosome"/>
</dbReference>
<reference evidence="2 3" key="1">
    <citation type="submission" date="2015-08" db="EMBL/GenBank/DDBJ databases">
        <authorList>
            <person name="Babu N.S."/>
            <person name="Beckwith C.J."/>
            <person name="Beseler K.G."/>
            <person name="Brison A."/>
            <person name="Carone J.V."/>
            <person name="Caskin T.P."/>
            <person name="Diamond M."/>
            <person name="Durham M.E."/>
            <person name="Foxe J.M."/>
            <person name="Go M."/>
            <person name="Henderson B.A."/>
            <person name="Jones I.B."/>
            <person name="McGettigan J.A."/>
            <person name="Micheletti S.J."/>
            <person name="Nasrallah M.E."/>
            <person name="Ortiz D."/>
            <person name="Piller C.R."/>
            <person name="Privatt S.R."/>
            <person name="Schneider S.L."/>
            <person name="Sharp S."/>
            <person name="Smith T.C."/>
            <person name="Stanton J.D."/>
            <person name="Ullery H.E."/>
            <person name="Wilson R.J."/>
            <person name="Serrano M.G."/>
            <person name="Buck G."/>
            <person name="Lee V."/>
            <person name="Wang Y."/>
            <person name="Carvalho R."/>
            <person name="Voegtly L."/>
            <person name="Shi R."/>
            <person name="Duckworth R."/>
            <person name="Johnson A."/>
            <person name="Loviza R."/>
            <person name="Walstead R."/>
            <person name="Shah Z."/>
            <person name="Kiflezghi M."/>
            <person name="Wade K."/>
            <person name="Ball S.L."/>
            <person name="Bradley K.W."/>
            <person name="Asai D.J."/>
            <person name="Bowman C.A."/>
            <person name="Russell D.A."/>
            <person name="Pope W.H."/>
            <person name="Jacobs-Sera D."/>
            <person name="Hendrix R.W."/>
            <person name="Hatfull G.F."/>
        </authorList>
    </citation>
    <scope>NUCLEOTIDE SEQUENCE [LARGE SCALE GENOMIC DNA]</scope>
    <source>
        <strain evidence="2 3">DSM 27648</strain>
    </source>
</reference>
<name>A0A0K1QDV9_9BACT</name>